<proteinExistence type="predicted"/>
<gene>
    <name evidence="2" type="ORF">BFJ68_g15969</name>
</gene>
<feature type="region of interest" description="Disordered" evidence="1">
    <location>
        <begin position="13"/>
        <end position="37"/>
    </location>
</feature>
<reference evidence="2 3" key="1">
    <citation type="journal article" date="2018" name="Sci. Rep.">
        <title>Characterisation of pathogen-specific regions and novel effector candidates in Fusarium oxysporum f. sp. cepae.</title>
        <authorList>
            <person name="Armitage A.D."/>
            <person name="Taylor A."/>
            <person name="Sobczyk M.K."/>
            <person name="Baxter L."/>
            <person name="Greenfield B.P."/>
            <person name="Bates H.J."/>
            <person name="Wilson F."/>
            <person name="Jackson A.C."/>
            <person name="Ott S."/>
            <person name="Harrison R.J."/>
            <person name="Clarkson J.P."/>
        </authorList>
    </citation>
    <scope>NUCLEOTIDE SEQUENCE [LARGE SCALE GENOMIC DNA]</scope>
    <source>
        <strain evidence="2 3">Fo_A28</strain>
    </source>
</reference>
<protein>
    <submittedName>
        <fullName evidence="2">Uncharacterized protein</fullName>
    </submittedName>
</protein>
<evidence type="ECO:0000313" key="2">
    <source>
        <dbReference type="EMBL" id="RKK92190.1"/>
    </source>
</evidence>
<evidence type="ECO:0000256" key="1">
    <source>
        <dbReference type="SAM" id="MobiDB-lite"/>
    </source>
</evidence>
<sequence length="66" mass="7424">MVQQYATVTYLPAGQNTNKSPLQELPWPSKLTPKDDLPEMDACREILEKGLAYMSAVKNSRQVVQT</sequence>
<comment type="caution">
    <text evidence="2">The sequence shown here is derived from an EMBL/GenBank/DDBJ whole genome shotgun (WGS) entry which is preliminary data.</text>
</comment>
<accession>A0A420PI43</accession>
<organism evidence="2 3">
    <name type="scientific">Fusarium oxysporum</name>
    <name type="common">Fusarium vascular wilt</name>
    <dbReference type="NCBI Taxonomy" id="5507"/>
    <lineage>
        <taxon>Eukaryota</taxon>
        <taxon>Fungi</taxon>
        <taxon>Dikarya</taxon>
        <taxon>Ascomycota</taxon>
        <taxon>Pezizomycotina</taxon>
        <taxon>Sordariomycetes</taxon>
        <taxon>Hypocreomycetidae</taxon>
        <taxon>Hypocreales</taxon>
        <taxon>Nectriaceae</taxon>
        <taxon>Fusarium</taxon>
        <taxon>Fusarium oxysporum species complex</taxon>
    </lineage>
</organism>
<name>A0A420PI43_FUSOX</name>
<evidence type="ECO:0000313" key="3">
    <source>
        <dbReference type="Proteomes" id="UP000285860"/>
    </source>
</evidence>
<dbReference type="AlphaFoldDB" id="A0A420PI43"/>
<dbReference type="Proteomes" id="UP000285860">
    <property type="component" value="Unassembled WGS sequence"/>
</dbReference>
<dbReference type="EMBL" id="MRCY01000198">
    <property type="protein sequence ID" value="RKK92190.1"/>
    <property type="molecule type" value="Genomic_DNA"/>
</dbReference>